<feature type="compositionally biased region" description="Basic and acidic residues" evidence="1">
    <location>
        <begin position="38"/>
        <end position="48"/>
    </location>
</feature>
<dbReference type="EMBL" id="JBBCAQ010000018">
    <property type="protein sequence ID" value="KAK7595522.1"/>
    <property type="molecule type" value="Genomic_DNA"/>
</dbReference>
<feature type="compositionally biased region" description="Basic and acidic residues" evidence="1">
    <location>
        <begin position="265"/>
        <end position="293"/>
    </location>
</feature>
<reference evidence="3 4" key="1">
    <citation type="submission" date="2024-03" db="EMBL/GenBank/DDBJ databases">
        <title>Adaptation during the transition from Ophiocordyceps entomopathogen to insect associate is accompanied by gene loss and intensified selection.</title>
        <authorList>
            <person name="Ward C.M."/>
            <person name="Onetto C.A."/>
            <person name="Borneman A.R."/>
        </authorList>
    </citation>
    <scope>NUCLEOTIDE SEQUENCE [LARGE SCALE GENOMIC DNA]</scope>
    <source>
        <strain evidence="3">AWRI1</strain>
        <tissue evidence="3">Single Adult Female</tissue>
    </source>
</reference>
<evidence type="ECO:0000256" key="1">
    <source>
        <dbReference type="SAM" id="MobiDB-lite"/>
    </source>
</evidence>
<accession>A0AAN9TLN7</accession>
<dbReference type="Pfam" id="PF02213">
    <property type="entry name" value="GYF"/>
    <property type="match status" value="1"/>
</dbReference>
<keyword evidence="4" id="KW-1185">Reference proteome</keyword>
<evidence type="ECO:0000313" key="3">
    <source>
        <dbReference type="EMBL" id="KAK7595522.1"/>
    </source>
</evidence>
<evidence type="ECO:0000259" key="2">
    <source>
        <dbReference type="PROSITE" id="PS50829"/>
    </source>
</evidence>
<feature type="region of interest" description="Disordered" evidence="1">
    <location>
        <begin position="1"/>
        <end position="55"/>
    </location>
</feature>
<dbReference type="SUPFAM" id="SSF55277">
    <property type="entry name" value="GYF domain"/>
    <property type="match status" value="1"/>
</dbReference>
<dbReference type="InterPro" id="IPR003169">
    <property type="entry name" value="GYF"/>
</dbReference>
<sequence>MSKRKAEDDEDDFASNKFMKKVDTDDDDDDEDEDEGSDDGKKYEILKEDDIEGQEAGIVTHDGDIVITPFNVEEEMEEGHFDAQGMYHWNKEENIRDNWLENIDWVKIKDPKSGTGEAPESESEEDAHFDEIALYEQILPLMQENETVAKALRRLGSTKSLSASERLKRKKAGLAYNDANTNAETVTKLTELANTILSRTGNMDIYQETFEGIQKKITHISSFFDVDQCFEKKKDVPAKPAAELDMYADDFDEKEKANLTTASTSKDDSGPKESKNQEVQWEYKKTLNDDKTEGPYSTEQMNKYMKEDHFKEPVWVRKVGTDSEFYSSRRIDFELYL</sequence>
<dbReference type="FunFam" id="3.30.1490.40:FF:000005">
    <property type="entry name" value="CD2 antigen cytoplasmic tail-binding protein 2"/>
    <property type="match status" value="1"/>
</dbReference>
<feature type="domain" description="GYF" evidence="2">
    <location>
        <begin position="278"/>
        <end position="334"/>
    </location>
</feature>
<dbReference type="Proteomes" id="UP001367676">
    <property type="component" value="Unassembled WGS sequence"/>
</dbReference>
<dbReference type="GO" id="GO:0005682">
    <property type="term" value="C:U5 snRNP"/>
    <property type="evidence" value="ECO:0007669"/>
    <property type="project" value="InterPro"/>
</dbReference>
<evidence type="ECO:0000313" key="4">
    <source>
        <dbReference type="Proteomes" id="UP001367676"/>
    </source>
</evidence>
<dbReference type="AlphaFoldDB" id="A0AAN9TLN7"/>
<comment type="caution">
    <text evidence="3">The sequence shown here is derived from an EMBL/GenBank/DDBJ whole genome shotgun (WGS) entry which is preliminary data.</text>
</comment>
<proteinExistence type="predicted"/>
<name>A0AAN9TLN7_9HEMI</name>
<feature type="region of interest" description="Disordered" evidence="1">
    <location>
        <begin position="259"/>
        <end position="297"/>
    </location>
</feature>
<dbReference type="Gene3D" id="3.30.1490.40">
    <property type="match status" value="1"/>
</dbReference>
<organism evidence="3 4">
    <name type="scientific">Parthenolecanium corni</name>
    <dbReference type="NCBI Taxonomy" id="536013"/>
    <lineage>
        <taxon>Eukaryota</taxon>
        <taxon>Metazoa</taxon>
        <taxon>Ecdysozoa</taxon>
        <taxon>Arthropoda</taxon>
        <taxon>Hexapoda</taxon>
        <taxon>Insecta</taxon>
        <taxon>Pterygota</taxon>
        <taxon>Neoptera</taxon>
        <taxon>Paraneoptera</taxon>
        <taxon>Hemiptera</taxon>
        <taxon>Sternorrhyncha</taxon>
        <taxon>Coccoidea</taxon>
        <taxon>Coccidae</taxon>
        <taxon>Parthenolecanium</taxon>
    </lineage>
</organism>
<protein>
    <recommendedName>
        <fullName evidence="2">GYF domain-containing protein</fullName>
    </recommendedName>
</protein>
<dbReference type="PANTHER" id="PTHR13138:SF3">
    <property type="entry name" value="CD2 ANTIGEN CYTOPLASMIC TAIL-BINDING PROTEIN 2"/>
    <property type="match status" value="1"/>
</dbReference>
<feature type="compositionally biased region" description="Acidic residues" evidence="1">
    <location>
        <begin position="24"/>
        <end position="37"/>
    </location>
</feature>
<gene>
    <name evidence="3" type="ORF">V9T40_013347</name>
</gene>
<dbReference type="InterPro" id="IPR035445">
    <property type="entry name" value="GYF-like_dom_sf"/>
</dbReference>
<dbReference type="PROSITE" id="PS50829">
    <property type="entry name" value="GYF"/>
    <property type="match status" value="1"/>
</dbReference>
<dbReference type="InterPro" id="IPR039905">
    <property type="entry name" value="CD2BP2/Lin1"/>
</dbReference>
<dbReference type="PANTHER" id="PTHR13138">
    <property type="entry name" value="PROTEIN LIN1"/>
    <property type="match status" value="1"/>
</dbReference>